<feature type="transmembrane region" description="Helical" evidence="20">
    <location>
        <begin position="685"/>
        <end position="709"/>
    </location>
</feature>
<keyword evidence="3" id="KW-0813">Transport</keyword>
<dbReference type="GO" id="GO:0007154">
    <property type="term" value="P:cell communication"/>
    <property type="evidence" value="ECO:0007669"/>
    <property type="project" value="InterPro"/>
</dbReference>
<dbReference type="SMART" id="SM00237">
    <property type="entry name" value="Calx_beta"/>
    <property type="match status" value="2"/>
</dbReference>
<dbReference type="InterPro" id="IPR038081">
    <property type="entry name" value="CalX-like_sf"/>
</dbReference>
<keyword evidence="13 20" id="KW-1133">Transmembrane helix</keyword>
<protein>
    <submittedName>
        <fullName evidence="23">Sodium/calcium exchanger 3</fullName>
    </submittedName>
</protein>
<feature type="domain" description="Calx-beta" evidence="22">
    <location>
        <begin position="354"/>
        <end position="458"/>
    </location>
</feature>
<evidence type="ECO:0000256" key="19">
    <source>
        <dbReference type="ARBA" id="ARBA00033667"/>
    </source>
</evidence>
<evidence type="ECO:0000256" key="2">
    <source>
        <dbReference type="ARBA" id="ARBA00007489"/>
    </source>
</evidence>
<evidence type="ECO:0000256" key="6">
    <source>
        <dbReference type="ARBA" id="ARBA00022568"/>
    </source>
</evidence>
<reference evidence="23 24" key="1">
    <citation type="submission" date="2014-11" db="EMBL/GenBank/DDBJ databases">
        <title>Genetic blueprint of the zoonotic pathogen Toxocara canis.</title>
        <authorList>
            <person name="Zhu X.-Q."/>
            <person name="Korhonen P.K."/>
            <person name="Cai H."/>
            <person name="Young N.D."/>
            <person name="Nejsum P."/>
            <person name="von Samson-Himmelstjerna G."/>
            <person name="Boag P.R."/>
            <person name="Tan P."/>
            <person name="Li Q."/>
            <person name="Min J."/>
            <person name="Yang Y."/>
            <person name="Wang X."/>
            <person name="Fang X."/>
            <person name="Hall R.S."/>
            <person name="Hofmann A."/>
            <person name="Sternberg P.W."/>
            <person name="Jex A.R."/>
            <person name="Gasser R.B."/>
        </authorList>
    </citation>
    <scope>NUCLEOTIDE SEQUENCE [LARGE SCALE GENOMIC DNA]</scope>
    <source>
        <strain evidence="23">PN_DK_2014</strain>
    </source>
</reference>
<evidence type="ECO:0000256" key="3">
    <source>
        <dbReference type="ARBA" id="ARBA00022448"/>
    </source>
</evidence>
<evidence type="ECO:0000256" key="13">
    <source>
        <dbReference type="ARBA" id="ARBA00022989"/>
    </source>
</evidence>
<dbReference type="GO" id="GO:0030424">
    <property type="term" value="C:axon"/>
    <property type="evidence" value="ECO:0007669"/>
    <property type="project" value="TreeGrafter"/>
</dbReference>
<evidence type="ECO:0000256" key="4">
    <source>
        <dbReference type="ARBA" id="ARBA00022449"/>
    </source>
</evidence>
<comment type="caution">
    <text evidence="23">The sequence shown here is derived from an EMBL/GenBank/DDBJ whole genome shotgun (WGS) entry which is preliminary data.</text>
</comment>
<dbReference type="AlphaFoldDB" id="A0A0B2V4P2"/>
<proteinExistence type="inferred from homology"/>
<evidence type="ECO:0000256" key="11">
    <source>
        <dbReference type="ARBA" id="ARBA00022837"/>
    </source>
</evidence>
<dbReference type="Gene3D" id="2.60.40.2030">
    <property type="match status" value="2"/>
</dbReference>
<dbReference type="Gene3D" id="1.20.1420.30">
    <property type="entry name" value="NCX, central ion-binding region"/>
    <property type="match status" value="2"/>
</dbReference>
<keyword evidence="6" id="KW-0109">Calcium transport</keyword>
<evidence type="ECO:0000256" key="5">
    <source>
        <dbReference type="ARBA" id="ARBA00022475"/>
    </source>
</evidence>
<comment type="catalytic activity">
    <reaction evidence="19">
        <text>Ca(2+)(in) + 3 Na(+)(out) = Ca(2+)(out) + 3 Na(+)(in)</text>
        <dbReference type="Rhea" id="RHEA:69955"/>
        <dbReference type="ChEBI" id="CHEBI:29101"/>
        <dbReference type="ChEBI" id="CHEBI:29108"/>
    </reaction>
</comment>
<dbReference type="STRING" id="6265.A0A0B2V4P2"/>
<dbReference type="Pfam" id="PF01699">
    <property type="entry name" value="Na_Ca_ex"/>
    <property type="match status" value="2"/>
</dbReference>
<dbReference type="Proteomes" id="UP000031036">
    <property type="component" value="Unassembled WGS sequence"/>
</dbReference>
<feature type="transmembrane region" description="Helical" evidence="20">
    <location>
        <begin position="145"/>
        <end position="165"/>
    </location>
</feature>
<dbReference type="GO" id="GO:0046872">
    <property type="term" value="F:metal ion binding"/>
    <property type="evidence" value="ECO:0007669"/>
    <property type="project" value="UniProtKB-KW"/>
</dbReference>
<feature type="transmembrane region" description="Helical" evidence="20">
    <location>
        <begin position="794"/>
        <end position="812"/>
    </location>
</feature>
<evidence type="ECO:0000256" key="18">
    <source>
        <dbReference type="ARBA" id="ARBA00023201"/>
    </source>
</evidence>
<feature type="domain" description="Calx-beta" evidence="22">
    <location>
        <begin position="482"/>
        <end position="581"/>
    </location>
</feature>
<feature type="transmembrane region" description="Helical" evidence="20">
    <location>
        <begin position="832"/>
        <end position="851"/>
    </location>
</feature>
<dbReference type="GO" id="GO:0042383">
    <property type="term" value="C:sarcolemma"/>
    <property type="evidence" value="ECO:0007669"/>
    <property type="project" value="TreeGrafter"/>
</dbReference>
<evidence type="ECO:0000256" key="17">
    <source>
        <dbReference type="ARBA" id="ARBA00023180"/>
    </source>
</evidence>
<dbReference type="Pfam" id="PF03160">
    <property type="entry name" value="Calx-beta"/>
    <property type="match status" value="1"/>
</dbReference>
<dbReference type="OMA" id="IWFRAIV"/>
<name>A0A0B2V4P2_TOXCA</name>
<evidence type="ECO:0000256" key="10">
    <source>
        <dbReference type="ARBA" id="ARBA00022737"/>
    </source>
</evidence>
<keyword evidence="7 20" id="KW-0812">Transmembrane</keyword>
<keyword evidence="5" id="KW-1003">Cell membrane</keyword>
<evidence type="ECO:0000313" key="24">
    <source>
        <dbReference type="Proteomes" id="UP000031036"/>
    </source>
</evidence>
<evidence type="ECO:0000256" key="16">
    <source>
        <dbReference type="ARBA" id="ARBA00023136"/>
    </source>
</evidence>
<dbReference type="PRINTS" id="PR01259">
    <property type="entry name" value="NACAEXCHNGR"/>
</dbReference>
<keyword evidence="9 21" id="KW-0732">Signal</keyword>
<dbReference type="GO" id="GO:0098794">
    <property type="term" value="C:postsynapse"/>
    <property type="evidence" value="ECO:0007669"/>
    <property type="project" value="TreeGrafter"/>
</dbReference>
<dbReference type="GO" id="GO:0098703">
    <property type="term" value="P:calcium ion import across plasma membrane"/>
    <property type="evidence" value="ECO:0007669"/>
    <property type="project" value="TreeGrafter"/>
</dbReference>
<dbReference type="InterPro" id="IPR032452">
    <property type="entry name" value="Na_Ca_Ex_C-exten"/>
</dbReference>
<feature type="transmembrane region" description="Helical" evidence="20">
    <location>
        <begin position="177"/>
        <end position="201"/>
    </location>
</feature>
<keyword evidence="17" id="KW-0325">Glycoprotein</keyword>
<keyword evidence="11" id="KW-0106">Calcium</keyword>
<evidence type="ECO:0000256" key="1">
    <source>
        <dbReference type="ARBA" id="ARBA00004651"/>
    </source>
</evidence>
<dbReference type="NCBIfam" id="TIGR00845">
    <property type="entry name" value="caca"/>
    <property type="match status" value="1"/>
</dbReference>
<feature type="transmembrane region" description="Helical" evidence="20">
    <location>
        <begin position="44"/>
        <end position="65"/>
    </location>
</feature>
<keyword evidence="16 20" id="KW-0472">Membrane</keyword>
<gene>
    <name evidence="23" type="primary">Slc8a3</name>
    <name evidence="23" type="ORF">Tcan_08274</name>
</gene>
<dbReference type="InterPro" id="IPR003644">
    <property type="entry name" value="Calx_beta"/>
</dbReference>
<feature type="chain" id="PRO_5002079606" evidence="21">
    <location>
        <begin position="17"/>
        <end position="860"/>
    </location>
</feature>
<comment type="subcellular location">
    <subcellularLocation>
        <location evidence="1">Cell membrane</location>
        <topology evidence="1">Multi-pass membrane protein</topology>
    </subcellularLocation>
</comment>
<keyword evidence="15" id="KW-0406">Ion transport</keyword>
<dbReference type="Pfam" id="PF16494">
    <property type="entry name" value="Na_Ca_ex_C"/>
    <property type="match status" value="1"/>
</dbReference>
<sequence length="860" mass="95705">MLVFLTFCCIITTVKAFEQNDSCERAKPCSPGLLIPVWSPQQGIGIATVLFRAMVYFIALAYMFFGVSIVADRFMAAIEVITSQEREVKLKKITGEPYTILIRVWNETVSNLTLMALGSSAPEILLSVIEIFGNNFEAGDLGPSTIVGSAAFNLFIIIAICIYAVPSSEKRIVQHSGVFWVTVIWSTFAYIWLYLIISVFSPGVIQVWEGVLTFIFFPLTVVSAYLADRYTGKFGQRLMSGARTSFLRRSQSVRAKDVENGGARDEHRMSLLSSQRDADVIAFEEHRKKYLSMFRKLRAENPDEPAEQLEKLALEKVVTEEPKSRAFYRIQATRKLIGSGDITTRKMKEKVDELIEPQASLKRKQQVVVSFDPAYYVCLENIGAVKVRVKCDRDGIEEPVIVTVHYRTVADTAQEHSDFIPTEGVLKFETGQKWQEIEIGIVDNDIYEEDEQFLVRLSQVRAYRPDQDGTSVPARLGGAATATVLIVDDDHGGAFGFTSEKFKVAESKGIFVAEVVRTRGARGEVSVPYKTVDGSAKAGQDYIAVEGIVRFKDEQTKAEIPIKIINDDEYEKNEDFYLELDQPIWHRQSAIECETELGKPVLSGHPRCKIVITEDHEFKNFVDKIVTSANTSIMVGTHSWKQQFKEAVEIENGEEGKPSPKEVLLHFLVLPWKVMFATIPPTDYLKGWLCFFVAITMIGVLTAIIGDLASHFGCTVGLKDSVTAISLVAMGTSVPDTFASRAAALQDQWADSSIGNVTGSNAVNVFLGIGVAWAIAAIYHAFRGSEFHVHAGSLAFSVTMFLIGSTVCISLLQYRRFSSIKGELGGPMKMKIFSAFVFVCVWILYLLLSTLEAYCVIRGF</sequence>
<accession>A0A0B2V4P2</accession>
<keyword evidence="24" id="KW-1185">Reference proteome</keyword>
<feature type="signal peptide" evidence="21">
    <location>
        <begin position="1"/>
        <end position="16"/>
    </location>
</feature>
<dbReference type="PANTHER" id="PTHR11878:SF75">
    <property type="entry name" value="CALX-BETA DOMAIN-CONTAINING PROTEIN"/>
    <property type="match status" value="1"/>
</dbReference>
<evidence type="ECO:0000256" key="7">
    <source>
        <dbReference type="ARBA" id="ARBA00022692"/>
    </source>
</evidence>
<evidence type="ECO:0000259" key="22">
    <source>
        <dbReference type="SMART" id="SM00237"/>
    </source>
</evidence>
<dbReference type="GO" id="GO:0005516">
    <property type="term" value="F:calmodulin binding"/>
    <property type="evidence" value="ECO:0007669"/>
    <property type="project" value="UniProtKB-KW"/>
</dbReference>
<dbReference type="PANTHER" id="PTHR11878">
    <property type="entry name" value="SODIUM/CALCIUM EXCHANGER"/>
    <property type="match status" value="1"/>
</dbReference>
<evidence type="ECO:0000256" key="9">
    <source>
        <dbReference type="ARBA" id="ARBA00022729"/>
    </source>
</evidence>
<keyword evidence="8" id="KW-0479">Metal-binding</keyword>
<organism evidence="23 24">
    <name type="scientific">Toxocara canis</name>
    <name type="common">Canine roundworm</name>
    <dbReference type="NCBI Taxonomy" id="6265"/>
    <lineage>
        <taxon>Eukaryota</taxon>
        <taxon>Metazoa</taxon>
        <taxon>Ecdysozoa</taxon>
        <taxon>Nematoda</taxon>
        <taxon>Chromadorea</taxon>
        <taxon>Rhabditida</taxon>
        <taxon>Spirurina</taxon>
        <taxon>Ascaridomorpha</taxon>
        <taxon>Ascaridoidea</taxon>
        <taxon>Toxocaridae</taxon>
        <taxon>Toxocara</taxon>
    </lineage>
</organism>
<dbReference type="GO" id="GO:0005432">
    <property type="term" value="F:calcium:sodium antiporter activity"/>
    <property type="evidence" value="ECO:0007669"/>
    <property type="project" value="InterPro"/>
</dbReference>
<evidence type="ECO:0000313" key="23">
    <source>
        <dbReference type="EMBL" id="KHN76523.1"/>
    </source>
</evidence>
<evidence type="ECO:0000256" key="12">
    <source>
        <dbReference type="ARBA" id="ARBA00022860"/>
    </source>
</evidence>
<keyword evidence="18" id="KW-0739">Sodium transport</keyword>
<keyword evidence="14" id="KW-0915">Sodium</keyword>
<evidence type="ECO:0000256" key="20">
    <source>
        <dbReference type="SAM" id="Phobius"/>
    </source>
</evidence>
<evidence type="ECO:0000256" key="8">
    <source>
        <dbReference type="ARBA" id="ARBA00022723"/>
    </source>
</evidence>
<dbReference type="OrthoDB" id="418484at2759"/>
<comment type="similarity">
    <text evidence="2">Belongs to the Ca(2+):cation antiporter (CaCA) (TC 2.A.19) family. SLC8 subfamily.</text>
</comment>
<evidence type="ECO:0000256" key="14">
    <source>
        <dbReference type="ARBA" id="ARBA00023053"/>
    </source>
</evidence>
<feature type="transmembrane region" description="Helical" evidence="20">
    <location>
        <begin position="207"/>
        <end position="227"/>
    </location>
</feature>
<keyword evidence="12" id="KW-0112">Calmodulin-binding</keyword>
<dbReference type="EMBL" id="JPKZ01002488">
    <property type="protein sequence ID" value="KHN76523.1"/>
    <property type="molecule type" value="Genomic_DNA"/>
</dbReference>
<dbReference type="InterPro" id="IPR044880">
    <property type="entry name" value="NCX_ion-bd_dom_sf"/>
</dbReference>
<dbReference type="InterPro" id="IPR004837">
    <property type="entry name" value="NaCa_Exmemb"/>
</dbReference>
<feature type="transmembrane region" description="Helical" evidence="20">
    <location>
        <begin position="112"/>
        <end position="133"/>
    </location>
</feature>
<evidence type="ECO:0000256" key="21">
    <source>
        <dbReference type="SAM" id="SignalP"/>
    </source>
</evidence>
<keyword evidence="4" id="KW-0050">Antiport</keyword>
<feature type="transmembrane region" description="Helical" evidence="20">
    <location>
        <begin position="762"/>
        <end position="782"/>
    </location>
</feature>
<evidence type="ECO:0000256" key="15">
    <source>
        <dbReference type="ARBA" id="ARBA00023065"/>
    </source>
</evidence>
<keyword evidence="10" id="KW-0677">Repeat</keyword>
<dbReference type="InterPro" id="IPR004836">
    <property type="entry name" value="Na_Ca_Ex"/>
</dbReference>
<dbReference type="SUPFAM" id="SSF141072">
    <property type="entry name" value="CalX-like"/>
    <property type="match status" value="2"/>
</dbReference>
<dbReference type="InterPro" id="IPR051171">
    <property type="entry name" value="CaCA"/>
</dbReference>